<protein>
    <recommendedName>
        <fullName evidence="4">FAD dependent oxidoreductase domain-containing protein</fullName>
    </recommendedName>
</protein>
<keyword evidence="1" id="KW-0812">Transmembrane</keyword>
<organism evidence="2 3">
    <name type="scientific">Novosphingobium guangzhouense</name>
    <dbReference type="NCBI Taxonomy" id="1850347"/>
    <lineage>
        <taxon>Bacteria</taxon>
        <taxon>Pseudomonadati</taxon>
        <taxon>Pseudomonadota</taxon>
        <taxon>Alphaproteobacteria</taxon>
        <taxon>Sphingomonadales</taxon>
        <taxon>Sphingomonadaceae</taxon>
        <taxon>Novosphingobium</taxon>
    </lineage>
</organism>
<evidence type="ECO:0008006" key="4">
    <source>
        <dbReference type="Google" id="ProtNLM"/>
    </source>
</evidence>
<keyword evidence="1" id="KW-0472">Membrane</keyword>
<keyword evidence="1" id="KW-1133">Transmembrane helix</keyword>
<dbReference type="Proteomes" id="UP000236327">
    <property type="component" value="Unassembled WGS sequence"/>
</dbReference>
<dbReference type="RefSeq" id="WP_245892822.1">
    <property type="nucleotide sequence ID" value="NZ_LYMM01000084.1"/>
</dbReference>
<gene>
    <name evidence="2" type="ORF">A8V01_10375</name>
</gene>
<accession>A0A2K2FTY8</accession>
<comment type="caution">
    <text evidence="2">The sequence shown here is derived from an EMBL/GenBank/DDBJ whole genome shotgun (WGS) entry which is preliminary data.</text>
</comment>
<dbReference type="Gene3D" id="3.50.50.60">
    <property type="entry name" value="FAD/NAD(P)-binding domain"/>
    <property type="match status" value="1"/>
</dbReference>
<evidence type="ECO:0000313" key="3">
    <source>
        <dbReference type="Proteomes" id="UP000236327"/>
    </source>
</evidence>
<feature type="transmembrane region" description="Helical" evidence="1">
    <location>
        <begin position="12"/>
        <end position="34"/>
    </location>
</feature>
<dbReference type="EMBL" id="LYMM01000084">
    <property type="protein sequence ID" value="PNU02255.1"/>
    <property type="molecule type" value="Genomic_DNA"/>
</dbReference>
<dbReference type="SUPFAM" id="SSF51905">
    <property type="entry name" value="FAD/NAD(P)-binding domain"/>
    <property type="match status" value="1"/>
</dbReference>
<proteinExistence type="predicted"/>
<dbReference type="AlphaFoldDB" id="A0A2K2FTY8"/>
<sequence length="61" mass="6607">MHLDFEKTDFSTYATDICIIGGGVAAITMARRLLAAGRTVTMLESGGIDYEPATADLNQRR</sequence>
<keyword evidence="3" id="KW-1185">Reference proteome</keyword>
<reference evidence="2 3" key="1">
    <citation type="submission" date="2016-05" db="EMBL/GenBank/DDBJ databases">
        <title>Complete genome sequence of Novosphingobium guangzhouense SA925(T).</title>
        <authorList>
            <person name="Sha S."/>
        </authorList>
    </citation>
    <scope>NUCLEOTIDE SEQUENCE [LARGE SCALE GENOMIC DNA]</scope>
    <source>
        <strain evidence="2 3">SA925</strain>
    </source>
</reference>
<evidence type="ECO:0000256" key="1">
    <source>
        <dbReference type="SAM" id="Phobius"/>
    </source>
</evidence>
<dbReference type="InterPro" id="IPR036188">
    <property type="entry name" value="FAD/NAD-bd_sf"/>
</dbReference>
<name>A0A2K2FTY8_9SPHN</name>
<evidence type="ECO:0000313" key="2">
    <source>
        <dbReference type="EMBL" id="PNU02255.1"/>
    </source>
</evidence>